<protein>
    <submittedName>
        <fullName evidence="1">Uncharacterized protein</fullName>
    </submittedName>
</protein>
<reference evidence="1 2" key="1">
    <citation type="submission" date="2019-04" db="EMBL/GenBank/DDBJ databases">
        <title>An improved genome assembly and genetic linkage map for asparagus bean, Vigna unguiculata ssp. sesquipedialis.</title>
        <authorList>
            <person name="Xia Q."/>
            <person name="Zhang R."/>
            <person name="Dong Y."/>
        </authorList>
    </citation>
    <scope>NUCLEOTIDE SEQUENCE [LARGE SCALE GENOMIC DNA]</scope>
    <source>
        <tissue evidence="1">Leaf</tissue>
    </source>
</reference>
<dbReference type="EMBL" id="CP039351">
    <property type="protein sequence ID" value="QCE00079.1"/>
    <property type="molecule type" value="Genomic_DNA"/>
</dbReference>
<name>A0A4D6MIP9_VIGUN</name>
<evidence type="ECO:0000313" key="1">
    <source>
        <dbReference type="EMBL" id="QCE00079.1"/>
    </source>
</evidence>
<organism evidence="1 2">
    <name type="scientific">Vigna unguiculata</name>
    <name type="common">Cowpea</name>
    <dbReference type="NCBI Taxonomy" id="3917"/>
    <lineage>
        <taxon>Eukaryota</taxon>
        <taxon>Viridiplantae</taxon>
        <taxon>Streptophyta</taxon>
        <taxon>Embryophyta</taxon>
        <taxon>Tracheophyta</taxon>
        <taxon>Spermatophyta</taxon>
        <taxon>Magnoliopsida</taxon>
        <taxon>eudicotyledons</taxon>
        <taxon>Gunneridae</taxon>
        <taxon>Pentapetalae</taxon>
        <taxon>rosids</taxon>
        <taxon>fabids</taxon>
        <taxon>Fabales</taxon>
        <taxon>Fabaceae</taxon>
        <taxon>Papilionoideae</taxon>
        <taxon>50 kb inversion clade</taxon>
        <taxon>NPAAA clade</taxon>
        <taxon>indigoferoid/millettioid clade</taxon>
        <taxon>Phaseoleae</taxon>
        <taxon>Vigna</taxon>
    </lineage>
</organism>
<accession>A0A4D6MIP9</accession>
<keyword evidence="2" id="KW-1185">Reference proteome</keyword>
<dbReference type="AlphaFoldDB" id="A0A4D6MIP9"/>
<sequence>MESGKSVDPLEEIAESNWPAKGGYAWVAADVRNQSSLFRWSRLLNSWLNCTPIIAKGVNRGIVSLERVSAIDRVCHGPRQSTTWLSLVSHLSISRLDAFSQSFKHFKDGYFKFVPFSVQGHGHQGVVGGDKEVMEVLMKFSDKLPTKGLVRVYNSVHLIIDIEGHMAQSEKKNLALFQALRKEMAAKAKTAGNTDVPNLQESLVEVYMHGGTKRKAELSARPDKGKDLKKDIDINLSEIIINSIDSMEPDHLLRTMVEFGSKALILSRRVGSLYHREVKEGSQEKVEELQGKVDKFAEETTAWKKERESWEEEKKRLGTWKVRCLDSEGLYHPRAHQRVPKEIAAGNLLSPGC</sequence>
<evidence type="ECO:0000313" key="2">
    <source>
        <dbReference type="Proteomes" id="UP000501690"/>
    </source>
</evidence>
<dbReference type="Proteomes" id="UP000501690">
    <property type="component" value="Linkage Group LG7"/>
</dbReference>
<proteinExistence type="predicted"/>
<gene>
    <name evidence="1" type="ORF">DEO72_LG7g1365</name>
</gene>